<dbReference type="SUPFAM" id="SSF53448">
    <property type="entry name" value="Nucleotide-diphospho-sugar transferases"/>
    <property type="match status" value="1"/>
</dbReference>
<proteinExistence type="predicted"/>
<reference evidence="1 2" key="1">
    <citation type="submission" date="2023-10" db="EMBL/GenBank/DDBJ databases">
        <title>Chromosome-scale genome assembly provides insights into flower coloration mechanisms of Canna indica.</title>
        <authorList>
            <person name="Li C."/>
        </authorList>
    </citation>
    <scope>NUCLEOTIDE SEQUENCE [LARGE SCALE GENOMIC DNA]</scope>
    <source>
        <tissue evidence="1">Flower</tissue>
    </source>
</reference>
<dbReference type="GO" id="GO:0003977">
    <property type="term" value="F:UDP-N-acetylglucosamine diphosphorylase activity"/>
    <property type="evidence" value="ECO:0007669"/>
    <property type="project" value="TreeGrafter"/>
</dbReference>
<gene>
    <name evidence="1" type="ORF">Cni_G23289</name>
</gene>
<evidence type="ECO:0000313" key="1">
    <source>
        <dbReference type="EMBL" id="WOL14509.1"/>
    </source>
</evidence>
<dbReference type="Gene3D" id="3.90.550.10">
    <property type="entry name" value="Spore Coat Polysaccharide Biosynthesis Protein SpsA, Chain A"/>
    <property type="match status" value="1"/>
</dbReference>
<name>A0AAQ3KTR3_9LILI</name>
<evidence type="ECO:0000313" key="2">
    <source>
        <dbReference type="Proteomes" id="UP001327560"/>
    </source>
</evidence>
<dbReference type="InterPro" id="IPR039741">
    <property type="entry name" value="UDP-sugar_pyrophosphorylase"/>
</dbReference>
<protein>
    <submittedName>
        <fullName evidence="1">Uncharacterized protein</fullName>
    </submittedName>
</protein>
<sequence>MGQTHILEGLRIGEKDRRNLLARQIVSIDFKLLQHAIQSIGRPSNSFPESVSANSATYLKNSVRISQDYLINCASEAKDEANYLLHQEGLQLLSKSKAAIVLIINDKDHNGEVSETDGRVLKSSVSQFENLLLGCKRFWKVKEQGSAVPLIVVSPAHLIRPYQEFLSENDHFGIDLKVWFLEELQLPIVSMPIDQSGSKILLKSSWEILQAPIGSGGFLMSLLSNNIMTELNKIGVEYVQVCSLNDRTTIGHPLFFGLVSLRRADVGIKIFENTAEEDEFDMIFSMRHLNKMTRQIDKFQFRPVPEHYLHVKQENEFVTAYPGAPNSYSFHCSIYSSLNTCSLDSLCAMKVFE</sequence>
<dbReference type="InterPro" id="IPR029044">
    <property type="entry name" value="Nucleotide-diphossugar_trans"/>
</dbReference>
<accession>A0AAQ3KTR3</accession>
<dbReference type="EMBL" id="CP136896">
    <property type="protein sequence ID" value="WOL14509.1"/>
    <property type="molecule type" value="Genomic_DNA"/>
</dbReference>
<organism evidence="1 2">
    <name type="scientific">Canna indica</name>
    <name type="common">Indian-shot</name>
    <dbReference type="NCBI Taxonomy" id="4628"/>
    <lineage>
        <taxon>Eukaryota</taxon>
        <taxon>Viridiplantae</taxon>
        <taxon>Streptophyta</taxon>
        <taxon>Embryophyta</taxon>
        <taxon>Tracheophyta</taxon>
        <taxon>Spermatophyta</taxon>
        <taxon>Magnoliopsida</taxon>
        <taxon>Liliopsida</taxon>
        <taxon>Zingiberales</taxon>
        <taxon>Cannaceae</taxon>
        <taxon>Canna</taxon>
    </lineage>
</organism>
<dbReference type="PANTHER" id="PTHR11952">
    <property type="entry name" value="UDP- GLUCOSE PYROPHOSPHORYLASE"/>
    <property type="match status" value="1"/>
</dbReference>
<dbReference type="GO" id="GO:0006048">
    <property type="term" value="P:UDP-N-acetylglucosamine biosynthetic process"/>
    <property type="evidence" value="ECO:0007669"/>
    <property type="project" value="TreeGrafter"/>
</dbReference>
<dbReference type="AlphaFoldDB" id="A0AAQ3KTR3"/>
<dbReference type="Proteomes" id="UP001327560">
    <property type="component" value="Chromosome 7"/>
</dbReference>
<keyword evidence="2" id="KW-1185">Reference proteome</keyword>
<dbReference type="PANTHER" id="PTHR11952:SF10">
    <property type="entry name" value="16S RRNA PROCESSING PROTEIN RIMM FAMILY"/>
    <property type="match status" value="1"/>
</dbReference>